<dbReference type="Proteomes" id="UP000504882">
    <property type="component" value="Unassembled WGS sequence"/>
</dbReference>
<dbReference type="SUPFAM" id="SSF53448">
    <property type="entry name" value="Nucleotide-diphospho-sugar transferases"/>
    <property type="match status" value="1"/>
</dbReference>
<reference evidence="3 4" key="1">
    <citation type="submission" date="2019-03" db="EMBL/GenBank/DDBJ databases">
        <title>Genomic features of bacteria from cold environments.</title>
        <authorList>
            <person name="Shen L."/>
        </authorList>
    </citation>
    <scope>NUCLEOTIDE SEQUENCE [LARGE SCALE GENOMIC DNA]</scope>
    <source>
        <strain evidence="4">T3246-1</strain>
    </source>
</reference>
<accession>A0ABY2E5C2</accession>
<evidence type="ECO:0000313" key="4">
    <source>
        <dbReference type="Proteomes" id="UP000504882"/>
    </source>
</evidence>
<dbReference type="Pfam" id="PF00535">
    <property type="entry name" value="Glycos_transf_2"/>
    <property type="match status" value="1"/>
</dbReference>
<evidence type="ECO:0000313" key="3">
    <source>
        <dbReference type="EMBL" id="TDE94042.1"/>
    </source>
</evidence>
<dbReference type="InterPro" id="IPR029044">
    <property type="entry name" value="Nucleotide-diphossugar_trans"/>
</dbReference>
<dbReference type="CDD" id="cd04186">
    <property type="entry name" value="GT_2_like_c"/>
    <property type="match status" value="1"/>
</dbReference>
<evidence type="ECO:0000259" key="2">
    <source>
        <dbReference type="Pfam" id="PF00535"/>
    </source>
</evidence>
<feature type="region of interest" description="Disordered" evidence="1">
    <location>
        <begin position="443"/>
        <end position="462"/>
    </location>
</feature>
<evidence type="ECO:0000256" key="1">
    <source>
        <dbReference type="SAM" id="MobiDB-lite"/>
    </source>
</evidence>
<proteinExistence type="predicted"/>
<dbReference type="PANTHER" id="PTHR43179:SF7">
    <property type="entry name" value="RHAMNOSYLTRANSFERASE WBBL"/>
    <property type="match status" value="1"/>
</dbReference>
<dbReference type="EMBL" id="SMNA01000005">
    <property type="protein sequence ID" value="TDE94042.1"/>
    <property type="molecule type" value="Genomic_DNA"/>
</dbReference>
<dbReference type="InterPro" id="IPR001173">
    <property type="entry name" value="Glyco_trans_2-like"/>
</dbReference>
<name>A0ABY2E5C2_9MICO</name>
<feature type="compositionally biased region" description="Basic and acidic residues" evidence="1">
    <location>
        <begin position="87"/>
        <end position="100"/>
    </location>
</feature>
<dbReference type="PANTHER" id="PTHR43179">
    <property type="entry name" value="RHAMNOSYLTRANSFERASE WBBL"/>
    <property type="match status" value="1"/>
</dbReference>
<sequence>MGAGQWLSPVARSGRHARLPRPAGVVHRLLHPAGPRGRREWLLLPVRPRGSHGRPAVRAHAHPHRRRPSATNAPLRSGQRRQHRRRLDGAARAERRRVAERLARSEGLRRLAEEGEVGAEAVTDDDGQAGPVVTPERVPAPPSNEPGGDGSEPDVVVIAVTYNAADIIEAFLRALPDALRGIDSTAVTIVDNASIDGTAELVEAIAPWVRLVRSDANLGYAGGINLGYARGLGTRGTYILNPDAVPAVGSVRVLLDVIEADPTVGVVVPRIQNAQGGLKFSLRREPTLLRAVGETVLGGHRAARFAPLGDMIRDPAAYHEGATADWATGAAMFLSRRAIDEVGLWDEQFFLYSEETDYALRMRDLGYHLHFTPRATVQHPGGDMSRSPYLWSLVATSRMRLYRKRHDPLRSASYWLVQVINEGARASLGRPTHRAAFRALMGIGGDPREDRPDPRVQTVSDA</sequence>
<comment type="caution">
    <text evidence="3">The sequence shown here is derived from an EMBL/GenBank/DDBJ whole genome shotgun (WGS) entry which is preliminary data.</text>
</comment>
<feature type="compositionally biased region" description="Acidic residues" evidence="1">
    <location>
        <begin position="114"/>
        <end position="127"/>
    </location>
</feature>
<feature type="compositionally biased region" description="Basic residues" evidence="1">
    <location>
        <begin position="49"/>
        <end position="68"/>
    </location>
</feature>
<dbReference type="Gene3D" id="3.90.550.10">
    <property type="entry name" value="Spore Coat Polysaccharide Biosynthesis Protein SpsA, Chain A"/>
    <property type="match status" value="1"/>
</dbReference>
<feature type="domain" description="Glycosyltransferase 2-like" evidence="2">
    <location>
        <begin position="157"/>
        <end position="286"/>
    </location>
</feature>
<keyword evidence="4" id="KW-1185">Reference proteome</keyword>
<feature type="region of interest" description="Disordered" evidence="1">
    <location>
        <begin position="46"/>
        <end position="100"/>
    </location>
</feature>
<feature type="region of interest" description="Disordered" evidence="1">
    <location>
        <begin position="113"/>
        <end position="152"/>
    </location>
</feature>
<organism evidence="3 4">
    <name type="scientific">Occultella glacieicola</name>
    <dbReference type="NCBI Taxonomy" id="2518684"/>
    <lineage>
        <taxon>Bacteria</taxon>
        <taxon>Bacillati</taxon>
        <taxon>Actinomycetota</taxon>
        <taxon>Actinomycetes</taxon>
        <taxon>Micrococcales</taxon>
        <taxon>Ruaniaceae</taxon>
        <taxon>Occultella</taxon>
    </lineage>
</organism>
<gene>
    <name evidence="3" type="ORF">EXU48_11335</name>
</gene>
<protein>
    <submittedName>
        <fullName evidence="3">Glycosyltransferase family 2 protein</fullName>
    </submittedName>
</protein>